<feature type="transmembrane region" description="Helical" evidence="1">
    <location>
        <begin position="141"/>
        <end position="163"/>
    </location>
</feature>
<name>A0A2R6NXH0_9APHY</name>
<evidence type="ECO:0000313" key="3">
    <source>
        <dbReference type="EMBL" id="PSR79231.1"/>
    </source>
</evidence>
<dbReference type="STRING" id="98765.A0A2R6NXH0"/>
<dbReference type="Proteomes" id="UP000186601">
    <property type="component" value="Unassembled WGS sequence"/>
</dbReference>
<dbReference type="OrthoDB" id="3185525at2759"/>
<keyword evidence="1" id="KW-0812">Transmembrane</keyword>
<proteinExistence type="predicted"/>
<keyword evidence="1" id="KW-0472">Membrane</keyword>
<evidence type="ECO:0000259" key="2">
    <source>
        <dbReference type="Pfam" id="PF20153"/>
    </source>
</evidence>
<accession>A0A2R6NXH0</accession>
<keyword evidence="1" id="KW-1133">Transmembrane helix</keyword>
<dbReference type="EMBL" id="MLYV02000705">
    <property type="protein sequence ID" value="PSR79231.1"/>
    <property type="molecule type" value="Genomic_DNA"/>
</dbReference>
<dbReference type="AlphaFoldDB" id="A0A2R6NXH0"/>
<feature type="transmembrane region" description="Helical" evidence="1">
    <location>
        <begin position="199"/>
        <end position="224"/>
    </location>
</feature>
<feature type="transmembrane region" description="Helical" evidence="1">
    <location>
        <begin position="68"/>
        <end position="85"/>
    </location>
</feature>
<dbReference type="InterPro" id="IPR045338">
    <property type="entry name" value="DUF6535"/>
</dbReference>
<feature type="transmembrane region" description="Helical" evidence="1">
    <location>
        <begin position="230"/>
        <end position="256"/>
    </location>
</feature>
<organism evidence="3 4">
    <name type="scientific">Hermanssonia centrifuga</name>
    <dbReference type="NCBI Taxonomy" id="98765"/>
    <lineage>
        <taxon>Eukaryota</taxon>
        <taxon>Fungi</taxon>
        <taxon>Dikarya</taxon>
        <taxon>Basidiomycota</taxon>
        <taxon>Agaricomycotina</taxon>
        <taxon>Agaricomycetes</taxon>
        <taxon>Polyporales</taxon>
        <taxon>Meruliaceae</taxon>
        <taxon>Hermanssonia</taxon>
    </lineage>
</organism>
<evidence type="ECO:0000313" key="4">
    <source>
        <dbReference type="Proteomes" id="UP000186601"/>
    </source>
</evidence>
<dbReference type="Pfam" id="PF20153">
    <property type="entry name" value="DUF6535"/>
    <property type="match status" value="1"/>
</dbReference>
<feature type="domain" description="DUF6535" evidence="2">
    <location>
        <begin position="44"/>
        <end position="227"/>
    </location>
</feature>
<sequence>MSSGGEDETLAGIDKVGVLTCYVKLAGANISQSPSNASSGLAGWSAIEDYMRRHDHNMMKVFVEDMDTLLVFAGLFSAVLTAFVVESYQLLQVDNIERSAQLLSKISSQLGSFENAPPFLNSTTSSESLSSSFNPSTSARWINILWFLSLVFSLASALFAILVKQWIREFLQWDSTLAPPRENVLVRQLRFEAWNVWRVPAGISAIPALLEVAVVLFVLGLVVLSWTLDAVVAVVVTIAAAILLLVVCAVTILPAVFQHCPYKSSTGWACVIVFDAFMWSIRYTSWLFARFWLYIRTSCYHLDGMDQNAQNKSIPQFLRFQGWRQRDLHTDGLGSRGDLLFADVGVSDLDSETGCVNHRHLMQNIFEVMPLVRALTWVKKASKDARLLSHVARSAECLHRDGLNIRERYYTVLYMLRKLCTAKSEKLKPLSDFLDGLRSTAYRTVKELALEEDAFLFRGGVPHHLNDYLQLSVHPVEDYATQLWVLAHHLLGDTLTSVWAELKDPTITREVVVLLCLLRDFTAADVWRNTSFGFLEECRTRLVKLHGDVALCSPIKRSGIPTMIMEILCGIGGVRVTHDERPISVSASCGSPSTYVEEEVAMNALWIFEQNVDYSDQEASHRFVMMADLLLRSLNRWPEYLLDSHLLSLLLQRMSDAVRLSLQKGYWNCGCYHDLPWIDSLLSCDDTRLRGLPSQQFWSLLDALEESLAGRYQPQSLISGEQADENFARLKRRVEQSNPRPSCSGEYPGDQAEAAYAESNSASIGLGTGHPFAWGEICE</sequence>
<comment type="caution">
    <text evidence="3">The sequence shown here is derived from an EMBL/GenBank/DDBJ whole genome shotgun (WGS) entry which is preliminary data.</text>
</comment>
<reference evidence="3 4" key="1">
    <citation type="submission" date="2018-02" db="EMBL/GenBank/DDBJ databases">
        <title>Genome sequence of the basidiomycete white-rot fungus Phlebia centrifuga.</title>
        <authorList>
            <person name="Granchi Z."/>
            <person name="Peng M."/>
            <person name="de Vries R.P."/>
            <person name="Hilden K."/>
            <person name="Makela M.R."/>
            <person name="Grigoriev I."/>
            <person name="Riley R."/>
        </authorList>
    </citation>
    <scope>NUCLEOTIDE SEQUENCE [LARGE SCALE GENOMIC DNA]</scope>
    <source>
        <strain evidence="3 4">FBCC195</strain>
    </source>
</reference>
<evidence type="ECO:0000256" key="1">
    <source>
        <dbReference type="SAM" id="Phobius"/>
    </source>
</evidence>
<protein>
    <recommendedName>
        <fullName evidence="2">DUF6535 domain-containing protein</fullName>
    </recommendedName>
</protein>
<keyword evidence="4" id="KW-1185">Reference proteome</keyword>
<gene>
    <name evidence="3" type="ORF">PHLCEN_2v7089</name>
</gene>